<gene>
    <name evidence="2" type="ORF">JG688_00012529</name>
</gene>
<name>A0A8J5IPV4_9STRA</name>
<keyword evidence="3" id="KW-1185">Reference proteome</keyword>
<reference evidence="2" key="1">
    <citation type="submission" date="2021-01" db="EMBL/GenBank/DDBJ databases">
        <title>Phytophthora aleatoria, a newly-described species from Pinus radiata is distinct from Phytophthora cactorum isolates based on comparative genomics.</title>
        <authorList>
            <person name="Mcdougal R."/>
            <person name="Panda P."/>
            <person name="Williams N."/>
            <person name="Studholme D.J."/>
        </authorList>
    </citation>
    <scope>NUCLEOTIDE SEQUENCE</scope>
    <source>
        <strain evidence="2">NZFS 4037</strain>
    </source>
</reference>
<sequence length="89" mass="9945">WRKPEGSERQAHEPNPSFTSVQPFPTSISSRCCCTMTRSQRRKRPCNSTLALDETSYAARSARSTRGRQFAPLLRPSVQAGLESHVAPQ</sequence>
<feature type="non-terminal residue" evidence="2">
    <location>
        <position position="1"/>
    </location>
</feature>
<comment type="caution">
    <text evidence="2">The sequence shown here is derived from an EMBL/GenBank/DDBJ whole genome shotgun (WGS) entry which is preliminary data.</text>
</comment>
<protein>
    <submittedName>
        <fullName evidence="2">Uncharacterized protein</fullName>
    </submittedName>
</protein>
<accession>A0A8J5IPV4</accession>
<dbReference type="AlphaFoldDB" id="A0A8J5IPV4"/>
<feature type="compositionally biased region" description="Basic and acidic residues" evidence="1">
    <location>
        <begin position="1"/>
        <end position="12"/>
    </location>
</feature>
<organism evidence="2 3">
    <name type="scientific">Phytophthora aleatoria</name>
    <dbReference type="NCBI Taxonomy" id="2496075"/>
    <lineage>
        <taxon>Eukaryota</taxon>
        <taxon>Sar</taxon>
        <taxon>Stramenopiles</taxon>
        <taxon>Oomycota</taxon>
        <taxon>Peronosporomycetes</taxon>
        <taxon>Peronosporales</taxon>
        <taxon>Peronosporaceae</taxon>
        <taxon>Phytophthora</taxon>
    </lineage>
</organism>
<proteinExistence type="predicted"/>
<dbReference type="EMBL" id="JAENGY010000976">
    <property type="protein sequence ID" value="KAG6954066.1"/>
    <property type="molecule type" value="Genomic_DNA"/>
</dbReference>
<feature type="region of interest" description="Disordered" evidence="1">
    <location>
        <begin position="56"/>
        <end position="89"/>
    </location>
</feature>
<evidence type="ECO:0000313" key="3">
    <source>
        <dbReference type="Proteomes" id="UP000709295"/>
    </source>
</evidence>
<evidence type="ECO:0000313" key="2">
    <source>
        <dbReference type="EMBL" id="KAG6954066.1"/>
    </source>
</evidence>
<feature type="region of interest" description="Disordered" evidence="1">
    <location>
        <begin position="1"/>
        <end position="28"/>
    </location>
</feature>
<dbReference type="Proteomes" id="UP000709295">
    <property type="component" value="Unassembled WGS sequence"/>
</dbReference>
<evidence type="ECO:0000256" key="1">
    <source>
        <dbReference type="SAM" id="MobiDB-lite"/>
    </source>
</evidence>
<feature type="compositionally biased region" description="Polar residues" evidence="1">
    <location>
        <begin position="16"/>
        <end position="28"/>
    </location>
</feature>